<organism evidence="1 2">
    <name type="scientific">Vibrio owensii CAIM 1854 = LMG 25443</name>
    <dbReference type="NCBI Taxonomy" id="1229493"/>
    <lineage>
        <taxon>Bacteria</taxon>
        <taxon>Pseudomonadati</taxon>
        <taxon>Pseudomonadota</taxon>
        <taxon>Gammaproteobacteria</taxon>
        <taxon>Vibrionales</taxon>
        <taxon>Vibrionaceae</taxon>
        <taxon>Vibrio</taxon>
    </lineage>
</organism>
<proteinExistence type="predicted"/>
<protein>
    <submittedName>
        <fullName evidence="1">Uncharacterized protein</fullName>
    </submittedName>
</protein>
<evidence type="ECO:0000313" key="1">
    <source>
        <dbReference type="EMBL" id="KIF53422.1"/>
    </source>
</evidence>
<dbReference type="PATRIC" id="fig|1229493.5.peg.1276"/>
<dbReference type="AlphaFoldDB" id="A0A0C1WAV4"/>
<reference evidence="1 2" key="1">
    <citation type="submission" date="2014-07" db="EMBL/GenBank/DDBJ databases">
        <title>Unique and conserved regions in Vibrio harveyi and related species in comparison with the shrimp pathogen Vibrio harveyi CAIM 1792.</title>
        <authorList>
            <person name="Espinoza-Valles I."/>
            <person name="Vora G."/>
            <person name="Leekitcharoenphon P."/>
            <person name="Ussery D."/>
            <person name="Hoj L."/>
            <person name="Gomez-Gil B."/>
        </authorList>
    </citation>
    <scope>NUCLEOTIDE SEQUENCE [LARGE SCALE GENOMIC DNA]</scope>
    <source>
        <strain evidence="2">CAIM 1854 / LMG 25443</strain>
    </source>
</reference>
<evidence type="ECO:0000313" key="2">
    <source>
        <dbReference type="Proteomes" id="UP000031586"/>
    </source>
</evidence>
<dbReference type="Proteomes" id="UP000031586">
    <property type="component" value="Unassembled WGS sequence"/>
</dbReference>
<gene>
    <name evidence="1" type="ORF">H735_10925</name>
</gene>
<dbReference type="RefSeq" id="WP_020194627.1">
    <property type="nucleotide sequence ID" value="NZ_BAOH01000005.1"/>
</dbReference>
<sequence length="109" mass="12946">MQIIINNEVTDIRMEELYTFKSHDLMEFFSNKQGGVWYEKQFYNNILKPTHNNDDVSSEDVVLVNNCFLVSAKLLFKQLGYLDSVFPSNKLSYQRKDKIQFDLIRQAQR</sequence>
<dbReference type="EMBL" id="JPRD01000015">
    <property type="protein sequence ID" value="KIF53422.1"/>
    <property type="molecule type" value="Genomic_DNA"/>
</dbReference>
<accession>A0A0C1WAV4</accession>
<name>A0A0C1WAV4_9VIBR</name>
<comment type="caution">
    <text evidence="1">The sequence shown here is derived from an EMBL/GenBank/DDBJ whole genome shotgun (WGS) entry which is preliminary data.</text>
</comment>